<reference evidence="8 9" key="1">
    <citation type="submission" date="2019-12" db="EMBL/GenBank/DDBJ databases">
        <authorList>
            <person name="Kim Y.S."/>
        </authorList>
    </citation>
    <scope>NUCLEOTIDE SEQUENCE [LARGE SCALE GENOMIC DNA]</scope>
    <source>
        <strain evidence="8 9">MMS17-SY077</strain>
    </source>
</reference>
<keyword evidence="9" id="KW-1185">Reference proteome</keyword>
<dbReference type="EMBL" id="WSTA01000053">
    <property type="protein sequence ID" value="MWB99248.1"/>
    <property type="molecule type" value="Genomic_DNA"/>
</dbReference>
<dbReference type="PANTHER" id="PTHR43243:SF4">
    <property type="entry name" value="CATIONIC AMINO ACID TRANSPORTER 4"/>
    <property type="match status" value="1"/>
</dbReference>
<evidence type="ECO:0000256" key="1">
    <source>
        <dbReference type="ARBA" id="ARBA00004141"/>
    </source>
</evidence>
<dbReference type="RefSeq" id="WP_160425324.1">
    <property type="nucleotide sequence ID" value="NZ_WSTA01000053.1"/>
</dbReference>
<feature type="transmembrane region" description="Helical" evidence="7">
    <location>
        <begin position="402"/>
        <end position="422"/>
    </location>
</feature>
<evidence type="ECO:0000256" key="5">
    <source>
        <dbReference type="ARBA" id="ARBA00023136"/>
    </source>
</evidence>
<dbReference type="GO" id="GO:0015171">
    <property type="term" value="F:amino acid transmembrane transporter activity"/>
    <property type="evidence" value="ECO:0007669"/>
    <property type="project" value="TreeGrafter"/>
</dbReference>
<protein>
    <submittedName>
        <fullName evidence="8">Amino acid permease</fullName>
    </submittedName>
</protein>
<dbReference type="Proteomes" id="UP000438182">
    <property type="component" value="Unassembled WGS sequence"/>
</dbReference>
<feature type="transmembrane region" description="Helical" evidence="7">
    <location>
        <begin position="323"/>
        <end position="356"/>
    </location>
</feature>
<feature type="transmembrane region" description="Helical" evidence="7">
    <location>
        <begin position="239"/>
        <end position="258"/>
    </location>
</feature>
<feature type="transmembrane region" description="Helical" evidence="7">
    <location>
        <begin position="31"/>
        <end position="53"/>
    </location>
</feature>
<feature type="region of interest" description="Disordered" evidence="6">
    <location>
        <begin position="487"/>
        <end position="559"/>
    </location>
</feature>
<gene>
    <name evidence="8" type="ORF">GB864_11910</name>
</gene>
<keyword evidence="4 7" id="KW-1133">Transmembrane helix</keyword>
<evidence type="ECO:0000256" key="4">
    <source>
        <dbReference type="ARBA" id="ARBA00022989"/>
    </source>
</evidence>
<dbReference type="Pfam" id="PF13520">
    <property type="entry name" value="AA_permease_2"/>
    <property type="match status" value="1"/>
</dbReference>
<comment type="caution">
    <text evidence="8">The sequence shown here is derived from an EMBL/GenBank/DDBJ whole genome shotgun (WGS) entry which is preliminary data.</text>
</comment>
<feature type="compositionally biased region" description="Low complexity" evidence="6">
    <location>
        <begin position="527"/>
        <end position="547"/>
    </location>
</feature>
<evidence type="ECO:0000256" key="3">
    <source>
        <dbReference type="ARBA" id="ARBA00022692"/>
    </source>
</evidence>
<feature type="transmembrane region" description="Helical" evidence="7">
    <location>
        <begin position="177"/>
        <end position="200"/>
    </location>
</feature>
<name>A0A6I4NYA7_9MICO</name>
<accession>A0A6I4NYA7</accession>
<dbReference type="PIRSF" id="PIRSF006060">
    <property type="entry name" value="AA_transporter"/>
    <property type="match status" value="1"/>
</dbReference>
<feature type="transmembrane region" description="Helical" evidence="7">
    <location>
        <begin position="59"/>
        <end position="81"/>
    </location>
</feature>
<evidence type="ECO:0000256" key="7">
    <source>
        <dbReference type="SAM" id="Phobius"/>
    </source>
</evidence>
<proteinExistence type="predicted"/>
<feature type="transmembrane region" description="Helical" evidence="7">
    <location>
        <begin position="102"/>
        <end position="127"/>
    </location>
</feature>
<feature type="transmembrane region" description="Helical" evidence="7">
    <location>
        <begin position="434"/>
        <end position="453"/>
    </location>
</feature>
<feature type="transmembrane region" description="Helical" evidence="7">
    <location>
        <begin position="459"/>
        <end position="477"/>
    </location>
</feature>
<dbReference type="PANTHER" id="PTHR43243">
    <property type="entry name" value="INNER MEMBRANE TRANSPORTER YGJI-RELATED"/>
    <property type="match status" value="1"/>
</dbReference>
<dbReference type="Gene3D" id="1.20.1740.10">
    <property type="entry name" value="Amino acid/polyamine transporter I"/>
    <property type="match status" value="1"/>
</dbReference>
<evidence type="ECO:0000313" key="8">
    <source>
        <dbReference type="EMBL" id="MWB99248.1"/>
    </source>
</evidence>
<evidence type="ECO:0000313" key="9">
    <source>
        <dbReference type="Proteomes" id="UP000438182"/>
    </source>
</evidence>
<evidence type="ECO:0000256" key="2">
    <source>
        <dbReference type="ARBA" id="ARBA00022448"/>
    </source>
</evidence>
<feature type="transmembrane region" description="Helical" evidence="7">
    <location>
        <begin position="147"/>
        <end position="170"/>
    </location>
</feature>
<dbReference type="InterPro" id="IPR002293">
    <property type="entry name" value="AA/rel_permease1"/>
</dbReference>
<dbReference type="AlphaFoldDB" id="A0A6I4NYA7"/>
<comment type="subcellular location">
    <subcellularLocation>
        <location evidence="1">Membrane</location>
        <topology evidence="1">Multi-pass membrane protein</topology>
    </subcellularLocation>
</comment>
<feature type="transmembrane region" description="Helical" evidence="7">
    <location>
        <begin position="377"/>
        <end position="396"/>
    </location>
</feature>
<keyword evidence="2" id="KW-0813">Transport</keyword>
<keyword evidence="3 7" id="KW-0812">Transmembrane</keyword>
<sequence length="559" mass="59163">MNLRVKSVEASIADADDAERSLKRTLGTWDLALMGIAVAVGAGIFSVGAQAAANFAGPSVILSFVLAALTCGLAIMCYAEFASTVPVAGSAYTFTYATMGELLAWIIGWDLILELFTAAAVLAKYWGVYLSEALNAVGVELAATIDVGGIAVSWPAFLIVAVFTVLLVLGTKLTARVGAVFTIIKVLIVVFVIVVGFFFVDAANFTPFIPPAEPTTGGDADVWTQSLFAWFSGAEPAKYGVFGMLAAASLVFFAFIGFDVVATSAEEVREPQKRLPRGIFLGLGVVTLLYVLVSIVMTGMVPYTELAEEESPSLATAFRLLDQPWAAGVISFGALAGLTTVIMVILLGLSRIVFALSRDGLLPRWLSKTNSKHKTPARVQIIAGTVVALVAAFSEIGLLEEMINIGTLSAFVLVSIGVVILRRTRPDLPRGFRVPWSPVLPILSAALCVWLMLNLTTLTWVRFVVWLAIGLVIYYAYGHRHSRLAAEGPTDVGLPSPQGVGRDDVEELDDLEHGRGGAGARPHGRHAAAPSPEDATASPPDASAAPEAPREPLNGRAHA</sequence>
<organism evidence="8 9">
    <name type="scientific">Agromyces seonyuensis</name>
    <dbReference type="NCBI Taxonomy" id="2662446"/>
    <lineage>
        <taxon>Bacteria</taxon>
        <taxon>Bacillati</taxon>
        <taxon>Actinomycetota</taxon>
        <taxon>Actinomycetes</taxon>
        <taxon>Micrococcales</taxon>
        <taxon>Microbacteriaceae</taxon>
        <taxon>Agromyces</taxon>
    </lineage>
</organism>
<evidence type="ECO:0000256" key="6">
    <source>
        <dbReference type="SAM" id="MobiDB-lite"/>
    </source>
</evidence>
<dbReference type="GO" id="GO:0016020">
    <property type="term" value="C:membrane"/>
    <property type="evidence" value="ECO:0007669"/>
    <property type="project" value="UniProtKB-SubCell"/>
</dbReference>
<keyword evidence="5 7" id="KW-0472">Membrane</keyword>
<feature type="transmembrane region" description="Helical" evidence="7">
    <location>
        <begin position="279"/>
        <end position="303"/>
    </location>
</feature>